<sequence length="233" mass="26810">MPPLSSFSSSQLSYEGPSMMYCSLNDNASKPALHLDNDDETSRFLTHSSMEVKPCVRLWSENSSVWSLPMPAAQQPKKRAVHFARTNTVHEIIHVSEYTLEELENGWYSRLERKQMIANRNACVARLDAWLDLLPQDDAMEGLEKTCETRRAMAHIHQAIHAVLSEQYDQRIYGMIDPDYIALRYKAVVDSYPKNDQQRQQQQQEIMPNPVGMMTLTEQQHSAVRYHEVAPMA</sequence>
<reference evidence="1" key="1">
    <citation type="submission" date="2023-08" db="EMBL/GenBank/DDBJ databases">
        <authorList>
            <person name="Audoor S."/>
            <person name="Bilcke G."/>
        </authorList>
    </citation>
    <scope>NUCLEOTIDE SEQUENCE</scope>
</reference>
<name>A0AAD2G8I4_9STRA</name>
<organism evidence="1 2">
    <name type="scientific">Cylindrotheca closterium</name>
    <dbReference type="NCBI Taxonomy" id="2856"/>
    <lineage>
        <taxon>Eukaryota</taxon>
        <taxon>Sar</taxon>
        <taxon>Stramenopiles</taxon>
        <taxon>Ochrophyta</taxon>
        <taxon>Bacillariophyta</taxon>
        <taxon>Bacillariophyceae</taxon>
        <taxon>Bacillariophycidae</taxon>
        <taxon>Bacillariales</taxon>
        <taxon>Bacillariaceae</taxon>
        <taxon>Cylindrotheca</taxon>
    </lineage>
</organism>
<comment type="caution">
    <text evidence="1">The sequence shown here is derived from an EMBL/GenBank/DDBJ whole genome shotgun (WGS) entry which is preliminary data.</text>
</comment>
<accession>A0AAD2G8I4</accession>
<gene>
    <name evidence="1" type="ORF">CYCCA115_LOCUS21177</name>
</gene>
<keyword evidence="2" id="KW-1185">Reference proteome</keyword>
<protein>
    <submittedName>
        <fullName evidence="1">Uncharacterized protein</fullName>
    </submittedName>
</protein>
<evidence type="ECO:0000313" key="2">
    <source>
        <dbReference type="Proteomes" id="UP001295423"/>
    </source>
</evidence>
<dbReference type="AlphaFoldDB" id="A0AAD2G8I4"/>
<proteinExistence type="predicted"/>
<evidence type="ECO:0000313" key="1">
    <source>
        <dbReference type="EMBL" id="CAJ1965569.1"/>
    </source>
</evidence>
<dbReference type="EMBL" id="CAKOGP040002203">
    <property type="protein sequence ID" value="CAJ1965569.1"/>
    <property type="molecule type" value="Genomic_DNA"/>
</dbReference>
<dbReference type="Proteomes" id="UP001295423">
    <property type="component" value="Unassembled WGS sequence"/>
</dbReference>